<accession>X6LUT5</accession>
<gene>
    <name evidence="1" type="ORF">RFI_32912</name>
</gene>
<organism evidence="1 2">
    <name type="scientific">Reticulomyxa filosa</name>
    <dbReference type="NCBI Taxonomy" id="46433"/>
    <lineage>
        <taxon>Eukaryota</taxon>
        <taxon>Sar</taxon>
        <taxon>Rhizaria</taxon>
        <taxon>Retaria</taxon>
        <taxon>Foraminifera</taxon>
        <taxon>Monothalamids</taxon>
        <taxon>Reticulomyxidae</taxon>
        <taxon>Reticulomyxa</taxon>
    </lineage>
</organism>
<evidence type="ECO:0000313" key="1">
    <source>
        <dbReference type="EMBL" id="ETO04485.1"/>
    </source>
</evidence>
<protein>
    <submittedName>
        <fullName evidence="1">Uncharacterized protein</fullName>
    </submittedName>
</protein>
<proteinExistence type="predicted"/>
<comment type="caution">
    <text evidence="1">The sequence shown here is derived from an EMBL/GenBank/DDBJ whole genome shotgun (WGS) entry which is preliminary data.</text>
</comment>
<dbReference type="AlphaFoldDB" id="X6LUT5"/>
<dbReference type="EMBL" id="ASPP01029302">
    <property type="protein sequence ID" value="ETO04485.1"/>
    <property type="molecule type" value="Genomic_DNA"/>
</dbReference>
<dbReference type="Proteomes" id="UP000023152">
    <property type="component" value="Unassembled WGS sequence"/>
</dbReference>
<reference evidence="1 2" key="1">
    <citation type="journal article" date="2013" name="Curr. Biol.">
        <title>The Genome of the Foraminiferan Reticulomyxa filosa.</title>
        <authorList>
            <person name="Glockner G."/>
            <person name="Hulsmann N."/>
            <person name="Schleicher M."/>
            <person name="Noegel A.A."/>
            <person name="Eichinger L."/>
            <person name="Gallinger C."/>
            <person name="Pawlowski J."/>
            <person name="Sierra R."/>
            <person name="Euteneuer U."/>
            <person name="Pillet L."/>
            <person name="Moustafa A."/>
            <person name="Platzer M."/>
            <person name="Groth M."/>
            <person name="Szafranski K."/>
            <person name="Schliwa M."/>
        </authorList>
    </citation>
    <scope>NUCLEOTIDE SEQUENCE [LARGE SCALE GENOMIC DNA]</scope>
</reference>
<name>X6LUT5_RETFI</name>
<evidence type="ECO:0000313" key="2">
    <source>
        <dbReference type="Proteomes" id="UP000023152"/>
    </source>
</evidence>
<sequence length="201" mass="23523">MWPFNNKDKKLEQFSSDKCDAKTRFKALISIQSSISKKLVFYKRKKKKIHVEDSGNNAERKKWHEANCRQVFNVCRSALEEYAKNPSKKDTNFEDPQRVCDIINCLTTLCQDIAELLAQKWNVNANTELLTKLLHYQTNEQIRYDAITLAFVIINGCKDKAAPKYVQLLKHAIDFTCFCTEGGFIQYEKNFKQYLIICMWS</sequence>
<keyword evidence="2" id="KW-1185">Reference proteome</keyword>